<comment type="caution">
    <text evidence="2">The sequence shown here is derived from an EMBL/GenBank/DDBJ whole genome shotgun (WGS) entry which is preliminary data.</text>
</comment>
<gene>
    <name evidence="2" type="ORF">HLB23_36245</name>
</gene>
<keyword evidence="1" id="KW-1133">Transmembrane helix</keyword>
<dbReference type="Proteomes" id="UP000586827">
    <property type="component" value="Unassembled WGS sequence"/>
</dbReference>
<protein>
    <submittedName>
        <fullName evidence="2">Uncharacterized protein</fullName>
    </submittedName>
</protein>
<evidence type="ECO:0000313" key="3">
    <source>
        <dbReference type="Proteomes" id="UP000586827"/>
    </source>
</evidence>
<sequence>MYTLTPEVPADNAEKTWDNSTDPRTLVSVVFSFVALVTTALFESGLGGIIGVTEPLASAWLRWTASGVAST</sequence>
<organism evidence="2 3">
    <name type="scientific">Nocardia uniformis</name>
    <dbReference type="NCBI Taxonomy" id="53432"/>
    <lineage>
        <taxon>Bacteria</taxon>
        <taxon>Bacillati</taxon>
        <taxon>Actinomycetota</taxon>
        <taxon>Actinomycetes</taxon>
        <taxon>Mycobacteriales</taxon>
        <taxon>Nocardiaceae</taxon>
        <taxon>Nocardia</taxon>
    </lineage>
</organism>
<name>A0A849C8V6_9NOCA</name>
<dbReference type="AlphaFoldDB" id="A0A849C8V6"/>
<proteinExistence type="predicted"/>
<keyword evidence="1" id="KW-0472">Membrane</keyword>
<dbReference type="EMBL" id="JABELX010000020">
    <property type="protein sequence ID" value="NNH75243.1"/>
    <property type="molecule type" value="Genomic_DNA"/>
</dbReference>
<keyword evidence="3" id="KW-1185">Reference proteome</keyword>
<dbReference type="RefSeq" id="WP_067529707.1">
    <property type="nucleotide sequence ID" value="NZ_JABELX010000020.1"/>
</dbReference>
<evidence type="ECO:0000313" key="2">
    <source>
        <dbReference type="EMBL" id="NNH75243.1"/>
    </source>
</evidence>
<feature type="transmembrane region" description="Helical" evidence="1">
    <location>
        <begin position="26"/>
        <end position="52"/>
    </location>
</feature>
<reference evidence="2 3" key="1">
    <citation type="submission" date="2020-05" db="EMBL/GenBank/DDBJ databases">
        <title>MicrobeNet Type strains.</title>
        <authorList>
            <person name="Nicholson A.C."/>
        </authorList>
    </citation>
    <scope>NUCLEOTIDE SEQUENCE [LARGE SCALE GENOMIC DNA]</scope>
    <source>
        <strain evidence="2 3">JCM 3224</strain>
    </source>
</reference>
<keyword evidence="1" id="KW-0812">Transmembrane</keyword>
<evidence type="ECO:0000256" key="1">
    <source>
        <dbReference type="SAM" id="Phobius"/>
    </source>
</evidence>
<accession>A0A849C8V6</accession>